<evidence type="ECO:0000259" key="5">
    <source>
        <dbReference type="Pfam" id="PF01641"/>
    </source>
</evidence>
<evidence type="ECO:0000256" key="4">
    <source>
        <dbReference type="SAM" id="MobiDB-lite"/>
    </source>
</evidence>
<evidence type="ECO:0000256" key="2">
    <source>
        <dbReference type="ARBA" id="ARBA00023002"/>
    </source>
</evidence>
<reference evidence="6 7" key="1">
    <citation type="submission" date="2020-08" db="EMBL/GenBank/DDBJ databases">
        <title>Genomic Encyclopedia of Type Strains, Phase III (KMG-III): the genomes of soil and plant-associated and newly described type strains.</title>
        <authorList>
            <person name="Whitman W."/>
        </authorList>
    </citation>
    <scope>NUCLEOTIDE SEQUENCE [LARGE SCALE GENOMIC DNA]</scope>
    <source>
        <strain evidence="6 7">CECT 7015</strain>
    </source>
</reference>
<feature type="domain" description="MsrB" evidence="5">
    <location>
        <begin position="8"/>
        <end position="51"/>
    </location>
</feature>
<accession>A0A839UEY9</accession>
<sequence length="140" mass="15661">MRELAADLSEDERELLFKLGEEDPFCGIFLDENRPGLYTCRLCGLPLFKAVANLKVVPAGPVLLRRSLRIIFEASTIPVMAWPEQRSFALVAARTKDMSSRTDCLPPVTVFASIRDRLNSHQMGNPPRQTQPRAPPKGNL</sequence>
<dbReference type="InterPro" id="IPR011057">
    <property type="entry name" value="Mss4-like_sf"/>
</dbReference>
<evidence type="ECO:0000256" key="3">
    <source>
        <dbReference type="ARBA" id="ARBA00048488"/>
    </source>
</evidence>
<organism evidence="6 7">
    <name type="scientific">Phyllobacterium trifolii</name>
    <dbReference type="NCBI Taxonomy" id="300193"/>
    <lineage>
        <taxon>Bacteria</taxon>
        <taxon>Pseudomonadati</taxon>
        <taxon>Pseudomonadota</taxon>
        <taxon>Alphaproteobacteria</taxon>
        <taxon>Hyphomicrobiales</taxon>
        <taxon>Phyllobacteriaceae</taxon>
        <taxon>Phyllobacterium</taxon>
    </lineage>
</organism>
<dbReference type="SUPFAM" id="SSF51316">
    <property type="entry name" value="Mss4-like"/>
    <property type="match status" value="1"/>
</dbReference>
<comment type="catalytic activity">
    <reaction evidence="3">
        <text>L-methionyl-[protein] + [thioredoxin]-disulfide + H2O = L-methionyl-(R)-S-oxide-[protein] + [thioredoxin]-dithiol</text>
        <dbReference type="Rhea" id="RHEA:24164"/>
        <dbReference type="Rhea" id="RHEA-COMP:10698"/>
        <dbReference type="Rhea" id="RHEA-COMP:10700"/>
        <dbReference type="Rhea" id="RHEA-COMP:12313"/>
        <dbReference type="Rhea" id="RHEA-COMP:12314"/>
        <dbReference type="ChEBI" id="CHEBI:15377"/>
        <dbReference type="ChEBI" id="CHEBI:16044"/>
        <dbReference type="ChEBI" id="CHEBI:29950"/>
        <dbReference type="ChEBI" id="CHEBI:45764"/>
        <dbReference type="ChEBI" id="CHEBI:50058"/>
        <dbReference type="EC" id="1.8.4.12"/>
    </reaction>
</comment>
<dbReference type="InterPro" id="IPR002579">
    <property type="entry name" value="Met_Sox_Rdtase_MsrB_dom"/>
</dbReference>
<dbReference type="AlphaFoldDB" id="A0A839UEY9"/>
<feature type="compositionally biased region" description="Polar residues" evidence="4">
    <location>
        <begin position="120"/>
        <end position="132"/>
    </location>
</feature>
<name>A0A839UEY9_9HYPH</name>
<gene>
    <name evidence="6" type="ORF">FHS21_006142</name>
</gene>
<protein>
    <recommendedName>
        <fullName evidence="1">peptide-methionine (R)-S-oxide reductase</fullName>
        <ecNumber evidence="1">1.8.4.12</ecNumber>
    </recommendedName>
</protein>
<evidence type="ECO:0000256" key="1">
    <source>
        <dbReference type="ARBA" id="ARBA00012499"/>
    </source>
</evidence>
<evidence type="ECO:0000313" key="6">
    <source>
        <dbReference type="EMBL" id="MBB3149688.1"/>
    </source>
</evidence>
<dbReference type="EC" id="1.8.4.12" evidence="1"/>
<evidence type="ECO:0000313" key="7">
    <source>
        <dbReference type="Proteomes" id="UP000554520"/>
    </source>
</evidence>
<feature type="region of interest" description="Disordered" evidence="4">
    <location>
        <begin position="119"/>
        <end position="140"/>
    </location>
</feature>
<dbReference type="EMBL" id="JACHXN010000039">
    <property type="protein sequence ID" value="MBB3149688.1"/>
    <property type="molecule type" value="Genomic_DNA"/>
</dbReference>
<dbReference type="Pfam" id="PF01641">
    <property type="entry name" value="SelR"/>
    <property type="match status" value="1"/>
</dbReference>
<proteinExistence type="predicted"/>
<dbReference type="Gene3D" id="2.170.150.20">
    <property type="entry name" value="Peptide methionine sulfoxide reductase"/>
    <property type="match status" value="1"/>
</dbReference>
<keyword evidence="7" id="KW-1185">Reference proteome</keyword>
<comment type="caution">
    <text evidence="6">The sequence shown here is derived from an EMBL/GenBank/DDBJ whole genome shotgun (WGS) entry which is preliminary data.</text>
</comment>
<keyword evidence="2" id="KW-0560">Oxidoreductase</keyword>
<dbReference type="Proteomes" id="UP000554520">
    <property type="component" value="Unassembled WGS sequence"/>
</dbReference>